<sequence>MFGSITSCFGCFPRFIGRFKSSTSTPTDPRAANPQTNDITTGYQKHESPSSSFHVKAQEIAQMPVSGMLRTPGPGQTSCYINSYQPAPNKGPNAAGREESGARGDRVDNADTNTTDDTLVGSTVDAEKKGGYGHDTNKSTWQGKPNGTVYDRRTELTEEDEDMWAMLAM</sequence>
<reference evidence="2" key="1">
    <citation type="submission" date="2022-10" db="EMBL/GenBank/DDBJ databases">
        <title>Tapping the CABI collections for fungal endophytes: first genome assemblies for Collariella, Neodidymelliopsis, Ascochyta clinopodiicola, Didymella pomorum, Didymosphaeria variabile, Neocosmospora piperis and Neocucurbitaria cava.</title>
        <authorList>
            <person name="Hill R."/>
        </authorList>
    </citation>
    <scope>NUCLEOTIDE SEQUENCE</scope>
    <source>
        <strain evidence="2">IMI 355082</strain>
    </source>
</reference>
<protein>
    <submittedName>
        <fullName evidence="2">Uncharacterized protein</fullName>
    </submittedName>
</protein>
<dbReference type="EMBL" id="JAPEVB010000001">
    <property type="protein sequence ID" value="KAJ4396141.1"/>
    <property type="molecule type" value="Genomic_DNA"/>
</dbReference>
<evidence type="ECO:0000313" key="2">
    <source>
        <dbReference type="EMBL" id="KAJ4396141.1"/>
    </source>
</evidence>
<proteinExistence type="predicted"/>
<organism evidence="2 3">
    <name type="scientific">Gnomoniopsis smithogilvyi</name>
    <dbReference type="NCBI Taxonomy" id="1191159"/>
    <lineage>
        <taxon>Eukaryota</taxon>
        <taxon>Fungi</taxon>
        <taxon>Dikarya</taxon>
        <taxon>Ascomycota</taxon>
        <taxon>Pezizomycotina</taxon>
        <taxon>Sordariomycetes</taxon>
        <taxon>Sordariomycetidae</taxon>
        <taxon>Diaporthales</taxon>
        <taxon>Gnomoniaceae</taxon>
        <taxon>Gnomoniopsis</taxon>
    </lineage>
</organism>
<feature type="compositionally biased region" description="Basic and acidic residues" evidence="1">
    <location>
        <begin position="96"/>
        <end position="109"/>
    </location>
</feature>
<dbReference type="Proteomes" id="UP001140453">
    <property type="component" value="Unassembled WGS sequence"/>
</dbReference>
<comment type="caution">
    <text evidence="2">The sequence shown here is derived from an EMBL/GenBank/DDBJ whole genome shotgun (WGS) entry which is preliminary data.</text>
</comment>
<dbReference type="AlphaFoldDB" id="A0A9W9D1N4"/>
<feature type="compositionally biased region" description="Polar residues" evidence="1">
    <location>
        <begin position="74"/>
        <end position="86"/>
    </location>
</feature>
<keyword evidence="3" id="KW-1185">Reference proteome</keyword>
<feature type="region of interest" description="Disordered" evidence="1">
    <location>
        <begin position="20"/>
        <end position="53"/>
    </location>
</feature>
<feature type="compositionally biased region" description="Basic and acidic residues" evidence="1">
    <location>
        <begin position="125"/>
        <end position="137"/>
    </location>
</feature>
<dbReference type="OrthoDB" id="10389358at2759"/>
<evidence type="ECO:0000313" key="3">
    <source>
        <dbReference type="Proteomes" id="UP001140453"/>
    </source>
</evidence>
<gene>
    <name evidence="2" type="ORF">N0V93_000359</name>
</gene>
<accession>A0A9W9D1N4</accession>
<feature type="region of interest" description="Disordered" evidence="1">
    <location>
        <begin position="66"/>
        <end position="150"/>
    </location>
</feature>
<name>A0A9W9D1N4_9PEZI</name>
<evidence type="ECO:0000256" key="1">
    <source>
        <dbReference type="SAM" id="MobiDB-lite"/>
    </source>
</evidence>